<dbReference type="Proteomes" id="UP000041254">
    <property type="component" value="Unassembled WGS sequence"/>
</dbReference>
<dbReference type="InterPro" id="IPR018767">
    <property type="entry name" value="Brl1/Brr6_dom"/>
</dbReference>
<accession>A0A0G4G0Q0</accession>
<dbReference type="EMBL" id="CDMY01000542">
    <property type="protein sequence ID" value="CEM21637.1"/>
    <property type="molecule type" value="Genomic_DNA"/>
</dbReference>
<feature type="domain" description="Brl1/Brr6" evidence="2">
    <location>
        <begin position="248"/>
        <end position="373"/>
    </location>
</feature>
<feature type="compositionally biased region" description="Basic and acidic residues" evidence="1">
    <location>
        <begin position="1"/>
        <end position="14"/>
    </location>
</feature>
<dbReference type="VEuPathDB" id="CryptoDB:Vbra_16630"/>
<protein>
    <recommendedName>
        <fullName evidence="2">Brl1/Brr6 domain-containing protein</fullName>
    </recommendedName>
</protein>
<dbReference type="AlphaFoldDB" id="A0A0G4G0Q0"/>
<dbReference type="GO" id="GO:0031965">
    <property type="term" value="C:nuclear membrane"/>
    <property type="evidence" value="ECO:0007669"/>
    <property type="project" value="InterPro"/>
</dbReference>
<keyword evidence="4" id="KW-1185">Reference proteome</keyword>
<sequence>MSAFRHSDDSGKDEMDFEYTDPPTLSLDALDLADEPVMRLRAAPKAPKQRRDSRTADKQHVTEGLLRSWSRYFKGGEDDTTTAEGTVDGTAADADVVMQDAAAADKKETQQGQAAPSRSSFLSRISQAILRTHAPTPSPDPAPRPAAAAAAERPSPAQQQPAPMTAIECYRPPPPPSLPPPGLPTRSQQPWRPFEQGYGGGGLVRRRAAGDGYGGYRVGERGEEEVEVEEESEGDGRDGFWGSVRECAVTVCLVLVLVGLVYNFVYLPHSDASYEADSITRAEMEERLACRDKYESNKCELCFSQEGCKFPALFEPCREYKACMETGHEPLAKRSQILAKNVALGIDAFVRHLSWKSVVVIGMLLSVLVLFSRCDLLPRPCRCNRRSARQSRKQPPTRRTPSPRQPARHQVQQPYLPTSPLLPPHPHVHPHAHAHPPMAALPSPPYYAGPPAAAAAGGGGAYGYGPQHYVGGGGYGWPVGAPPSYDAEERHRYGYGHYGYGSGVYGPPPMQY</sequence>
<feature type="compositionally biased region" description="Basic residues" evidence="1">
    <location>
        <begin position="385"/>
        <end position="396"/>
    </location>
</feature>
<dbReference type="SMART" id="SM01042">
    <property type="entry name" value="Brr6_like_C_C"/>
    <property type="match status" value="1"/>
</dbReference>
<evidence type="ECO:0000256" key="1">
    <source>
        <dbReference type="SAM" id="MobiDB-lite"/>
    </source>
</evidence>
<gene>
    <name evidence="3" type="ORF">Vbra_16630</name>
</gene>
<dbReference type="InterPro" id="IPR040202">
    <property type="entry name" value="Brl1/Brr6"/>
</dbReference>
<proteinExistence type="predicted"/>
<dbReference type="PANTHER" id="PTHR28136:SF1">
    <property type="entry name" value="NUCLEUS EXPORT PROTEIN BRL1"/>
    <property type="match status" value="1"/>
</dbReference>
<feature type="compositionally biased region" description="Pro residues" evidence="1">
    <location>
        <begin position="171"/>
        <end position="183"/>
    </location>
</feature>
<name>A0A0G4G0Q0_VITBC</name>
<dbReference type="PANTHER" id="PTHR28136">
    <property type="entry name" value="NUCLEUS EXPORT PROTEIN BRR6"/>
    <property type="match status" value="1"/>
</dbReference>
<feature type="region of interest" description="Disordered" evidence="1">
    <location>
        <begin position="1"/>
        <end position="24"/>
    </location>
</feature>
<feature type="compositionally biased region" description="Low complexity" evidence="1">
    <location>
        <begin position="145"/>
        <end position="163"/>
    </location>
</feature>
<dbReference type="GO" id="GO:0055088">
    <property type="term" value="P:lipid homeostasis"/>
    <property type="evidence" value="ECO:0007669"/>
    <property type="project" value="InterPro"/>
</dbReference>
<feature type="compositionally biased region" description="Acidic residues" evidence="1">
    <location>
        <begin position="222"/>
        <end position="233"/>
    </location>
</feature>
<feature type="compositionally biased region" description="Polar residues" evidence="1">
    <location>
        <begin position="110"/>
        <end position="126"/>
    </location>
</feature>
<evidence type="ECO:0000259" key="2">
    <source>
        <dbReference type="SMART" id="SM01042"/>
    </source>
</evidence>
<evidence type="ECO:0000313" key="4">
    <source>
        <dbReference type="Proteomes" id="UP000041254"/>
    </source>
</evidence>
<feature type="compositionally biased region" description="Low complexity" evidence="1">
    <location>
        <begin position="82"/>
        <end position="102"/>
    </location>
</feature>
<reference evidence="3 4" key="1">
    <citation type="submission" date="2014-11" db="EMBL/GenBank/DDBJ databases">
        <authorList>
            <person name="Zhu J."/>
            <person name="Qi W."/>
            <person name="Song R."/>
        </authorList>
    </citation>
    <scope>NUCLEOTIDE SEQUENCE [LARGE SCALE GENOMIC DNA]</scope>
</reference>
<dbReference type="OrthoDB" id="5961at2759"/>
<organism evidence="3 4">
    <name type="scientific">Vitrella brassicaformis (strain CCMP3155)</name>
    <dbReference type="NCBI Taxonomy" id="1169540"/>
    <lineage>
        <taxon>Eukaryota</taxon>
        <taxon>Sar</taxon>
        <taxon>Alveolata</taxon>
        <taxon>Colpodellida</taxon>
        <taxon>Vitrellaceae</taxon>
        <taxon>Vitrella</taxon>
    </lineage>
</organism>
<feature type="region of interest" description="Disordered" evidence="1">
    <location>
        <begin position="41"/>
        <end position="239"/>
    </location>
</feature>
<feature type="compositionally biased region" description="Basic and acidic residues" evidence="1">
    <location>
        <begin position="49"/>
        <end position="61"/>
    </location>
</feature>
<evidence type="ECO:0000313" key="3">
    <source>
        <dbReference type="EMBL" id="CEM21637.1"/>
    </source>
</evidence>
<dbReference type="GO" id="GO:0006998">
    <property type="term" value="P:nuclear envelope organization"/>
    <property type="evidence" value="ECO:0007669"/>
    <property type="project" value="InterPro"/>
</dbReference>
<dbReference type="Pfam" id="PF10104">
    <property type="entry name" value="Brr6_like_C_C"/>
    <property type="match status" value="1"/>
</dbReference>
<feature type="region of interest" description="Disordered" evidence="1">
    <location>
        <begin position="385"/>
        <end position="436"/>
    </location>
</feature>
<dbReference type="InParanoid" id="A0A0G4G0Q0"/>